<organism evidence="1 2">
    <name type="scientific">Lindgomyces ingoldianus</name>
    <dbReference type="NCBI Taxonomy" id="673940"/>
    <lineage>
        <taxon>Eukaryota</taxon>
        <taxon>Fungi</taxon>
        <taxon>Dikarya</taxon>
        <taxon>Ascomycota</taxon>
        <taxon>Pezizomycotina</taxon>
        <taxon>Dothideomycetes</taxon>
        <taxon>Pleosporomycetidae</taxon>
        <taxon>Pleosporales</taxon>
        <taxon>Lindgomycetaceae</taxon>
        <taxon>Lindgomyces</taxon>
    </lineage>
</organism>
<evidence type="ECO:0000313" key="1">
    <source>
        <dbReference type="EMBL" id="KAF2475929.1"/>
    </source>
</evidence>
<name>A0ACB6R9J9_9PLEO</name>
<accession>A0ACB6R9J9</accession>
<sequence length="479" mass="52940">MAPTDMSGMAGVNVTAMAMALTPEQIAETEWSIENTGRITAHDFKIAIGVLFGLAALTCTGRIFIRLFSRRRLYLDDAFLIFALTSLVGGTAILYKRIHMIYLEFSVLRQDPVASLLAFEQMDELFQQSKWQLAYLPFLWTAIFAVKWCYFAFFYPLLRAMARSIVYYYWLAIAFSVVSWLFLVIGEQLITCPHVGKAAAKCFPVLPASKSALLVLFWICPVLDALCDIMIVSIPILILRQSQMRLITKIGLGVFLCLSVFMIACSIIRASGLYYGNALDYPWQVFWLHAEACIGVIMGSITVYRSTLVGSNEVSDKLHSYFARIFGRGPSHHAHTPDSGENEKGVEWKRRLGIKIPGATLTGLRTMFGADKAKATTKSSSALSQDSDLDLIETDYHAHIKKSTSVSGPTSREAFSEGTCFKTMGHTSSIAAARSAHSEEPQHIGGVAGFLLRLALPAGHRVVLQHRSIGTGETEGRTH</sequence>
<proteinExistence type="predicted"/>
<protein>
    <submittedName>
        <fullName evidence="1">Uncharacterized protein</fullName>
    </submittedName>
</protein>
<gene>
    <name evidence="1" type="ORF">BDR25DRAFT_253574</name>
</gene>
<reference evidence="1" key="1">
    <citation type="journal article" date="2020" name="Stud. Mycol.">
        <title>101 Dothideomycetes genomes: a test case for predicting lifestyles and emergence of pathogens.</title>
        <authorList>
            <person name="Haridas S."/>
            <person name="Albert R."/>
            <person name="Binder M."/>
            <person name="Bloem J."/>
            <person name="Labutti K."/>
            <person name="Salamov A."/>
            <person name="Andreopoulos B."/>
            <person name="Baker S."/>
            <person name="Barry K."/>
            <person name="Bills G."/>
            <person name="Bluhm B."/>
            <person name="Cannon C."/>
            <person name="Castanera R."/>
            <person name="Culley D."/>
            <person name="Daum C."/>
            <person name="Ezra D."/>
            <person name="Gonzalez J."/>
            <person name="Henrissat B."/>
            <person name="Kuo A."/>
            <person name="Liang C."/>
            <person name="Lipzen A."/>
            <person name="Lutzoni F."/>
            <person name="Magnuson J."/>
            <person name="Mondo S."/>
            <person name="Nolan M."/>
            <person name="Ohm R."/>
            <person name="Pangilinan J."/>
            <person name="Park H.-J."/>
            <person name="Ramirez L."/>
            <person name="Alfaro M."/>
            <person name="Sun H."/>
            <person name="Tritt A."/>
            <person name="Yoshinaga Y."/>
            <person name="Zwiers L.-H."/>
            <person name="Turgeon B."/>
            <person name="Goodwin S."/>
            <person name="Spatafora J."/>
            <person name="Crous P."/>
            <person name="Grigoriev I."/>
        </authorList>
    </citation>
    <scope>NUCLEOTIDE SEQUENCE</scope>
    <source>
        <strain evidence="1">ATCC 200398</strain>
    </source>
</reference>
<dbReference type="EMBL" id="MU003495">
    <property type="protein sequence ID" value="KAF2475929.1"/>
    <property type="molecule type" value="Genomic_DNA"/>
</dbReference>
<evidence type="ECO:0000313" key="2">
    <source>
        <dbReference type="Proteomes" id="UP000799755"/>
    </source>
</evidence>
<keyword evidence="2" id="KW-1185">Reference proteome</keyword>
<comment type="caution">
    <text evidence="1">The sequence shown here is derived from an EMBL/GenBank/DDBJ whole genome shotgun (WGS) entry which is preliminary data.</text>
</comment>
<dbReference type="Proteomes" id="UP000799755">
    <property type="component" value="Unassembled WGS sequence"/>
</dbReference>